<evidence type="ECO:0000313" key="3">
    <source>
        <dbReference type="Proteomes" id="UP001146120"/>
    </source>
</evidence>
<dbReference type="AlphaFoldDB" id="A0AAV2YGG6"/>
<gene>
    <name evidence="2" type="ORF">N0F65_012713</name>
</gene>
<name>A0AAV2YGG6_9STRA</name>
<protein>
    <submittedName>
        <fullName evidence="2">Uncharacterized protein</fullName>
    </submittedName>
</protein>
<keyword evidence="3" id="KW-1185">Reference proteome</keyword>
<reference evidence="2" key="1">
    <citation type="submission" date="2022-11" db="EMBL/GenBank/DDBJ databases">
        <authorList>
            <person name="Morgan W.R."/>
            <person name="Tartar A."/>
        </authorList>
    </citation>
    <scope>NUCLEOTIDE SEQUENCE</scope>
    <source>
        <strain evidence="2">ARSEF 373</strain>
    </source>
</reference>
<evidence type="ECO:0000256" key="1">
    <source>
        <dbReference type="SAM" id="MobiDB-lite"/>
    </source>
</evidence>
<reference evidence="2" key="2">
    <citation type="journal article" date="2023" name="Microbiol Resour">
        <title>Decontamination and Annotation of the Draft Genome Sequence of the Oomycete Lagenidium giganteum ARSEF 373.</title>
        <authorList>
            <person name="Morgan W.R."/>
            <person name="Tartar A."/>
        </authorList>
    </citation>
    <scope>NUCLEOTIDE SEQUENCE</scope>
    <source>
        <strain evidence="2">ARSEF 373</strain>
    </source>
</reference>
<proteinExistence type="predicted"/>
<feature type="region of interest" description="Disordered" evidence="1">
    <location>
        <begin position="1"/>
        <end position="33"/>
    </location>
</feature>
<accession>A0AAV2YGG6</accession>
<dbReference type="EMBL" id="DAKRPA010000435">
    <property type="protein sequence ID" value="DAZ92483.1"/>
    <property type="molecule type" value="Genomic_DNA"/>
</dbReference>
<sequence>MLPDSSTGRPISGRHFRRPVCAVHRSQPRLHDV</sequence>
<evidence type="ECO:0000313" key="2">
    <source>
        <dbReference type="EMBL" id="DAZ92483.1"/>
    </source>
</evidence>
<comment type="caution">
    <text evidence="2">The sequence shown here is derived from an EMBL/GenBank/DDBJ whole genome shotgun (WGS) entry which is preliminary data.</text>
</comment>
<organism evidence="2 3">
    <name type="scientific">Lagenidium giganteum</name>
    <dbReference type="NCBI Taxonomy" id="4803"/>
    <lineage>
        <taxon>Eukaryota</taxon>
        <taxon>Sar</taxon>
        <taxon>Stramenopiles</taxon>
        <taxon>Oomycota</taxon>
        <taxon>Peronosporomycetes</taxon>
        <taxon>Pythiales</taxon>
        <taxon>Pythiaceae</taxon>
    </lineage>
</organism>
<dbReference type="Proteomes" id="UP001146120">
    <property type="component" value="Unassembled WGS sequence"/>
</dbReference>